<reference evidence="1" key="1">
    <citation type="submission" date="2019-08" db="EMBL/GenBank/DDBJ databases">
        <authorList>
            <person name="Kucharzyk K."/>
            <person name="Murdoch R.W."/>
            <person name="Higgins S."/>
            <person name="Loffler F."/>
        </authorList>
    </citation>
    <scope>NUCLEOTIDE SEQUENCE</scope>
</reference>
<accession>A0A645DC69</accession>
<sequence length="172" mass="18900">MILYLKQDALVRKYIEDNFDALVTKYQPKMVKMLQTSSQADAEAALAEIKAGADFAETTTKYGNGNYTGAEQLVYNTSTDVNSAVLTAINSYTAAGLMDAVVVNDEGTLYNVIEITSVDATAFKDTFIDTFASDDTMNSTALAYYVRKGNFTVYDEDVYNALSDSNPEYLDQ</sequence>
<comment type="caution">
    <text evidence="1">The sequence shown here is derived from an EMBL/GenBank/DDBJ whole genome shotgun (WGS) entry which is preliminary data.</text>
</comment>
<evidence type="ECO:0000313" key="1">
    <source>
        <dbReference type="EMBL" id="MPM86809.1"/>
    </source>
</evidence>
<dbReference type="EMBL" id="VSSQ01034760">
    <property type="protein sequence ID" value="MPM86809.1"/>
    <property type="molecule type" value="Genomic_DNA"/>
</dbReference>
<name>A0A645DC69_9ZZZZ</name>
<gene>
    <name evidence="1" type="ORF">SDC9_133901</name>
</gene>
<dbReference type="AlphaFoldDB" id="A0A645DC69"/>
<protein>
    <submittedName>
        <fullName evidence="1">Uncharacterized protein</fullName>
    </submittedName>
</protein>
<proteinExistence type="predicted"/>
<organism evidence="1">
    <name type="scientific">bioreactor metagenome</name>
    <dbReference type="NCBI Taxonomy" id="1076179"/>
    <lineage>
        <taxon>unclassified sequences</taxon>
        <taxon>metagenomes</taxon>
        <taxon>ecological metagenomes</taxon>
    </lineage>
</organism>